<accession>A0A5N1GPJ6</accession>
<organism evidence="1 2">
    <name type="scientific">Aerococcus sanguinicola</name>
    <dbReference type="NCBI Taxonomy" id="119206"/>
    <lineage>
        <taxon>Bacteria</taxon>
        <taxon>Bacillati</taxon>
        <taxon>Bacillota</taxon>
        <taxon>Bacilli</taxon>
        <taxon>Lactobacillales</taxon>
        <taxon>Aerococcaceae</taxon>
        <taxon>Aerococcus</taxon>
    </lineage>
</organism>
<dbReference type="AlphaFoldDB" id="A0A5N1GPJ6"/>
<dbReference type="PANTHER" id="PTHR40026">
    <property type="entry name" value="PROTEIN VEG"/>
    <property type="match status" value="1"/>
</dbReference>
<protein>
    <recommendedName>
        <fullName evidence="3">Veg protein</fullName>
    </recommendedName>
</protein>
<dbReference type="Pfam" id="PF06257">
    <property type="entry name" value="VEG"/>
    <property type="match status" value="1"/>
</dbReference>
<proteinExistence type="predicted"/>
<dbReference type="OrthoDB" id="5469at2"/>
<reference evidence="1 2" key="1">
    <citation type="submission" date="2019-09" db="EMBL/GenBank/DDBJ databases">
        <title>Draft genome sequence assemblies of isolates from the urinary tract.</title>
        <authorList>
            <person name="Mores C.R."/>
            <person name="Putonti C."/>
            <person name="Wolfe A.J."/>
        </authorList>
    </citation>
    <scope>NUCLEOTIDE SEQUENCE [LARGE SCALE GENOMIC DNA]</scope>
    <source>
        <strain evidence="1 2">UMB623</strain>
    </source>
</reference>
<gene>
    <name evidence="1" type="ORF">F6I03_03610</name>
</gene>
<name>A0A5N1GPJ6_9LACT</name>
<dbReference type="RefSeq" id="WP_070431120.1">
    <property type="nucleotide sequence ID" value="NZ_VYWO01000001.1"/>
</dbReference>
<evidence type="ECO:0000313" key="1">
    <source>
        <dbReference type="EMBL" id="KAA9302314.1"/>
    </source>
</evidence>
<comment type="caution">
    <text evidence="1">The sequence shown here is derived from an EMBL/GenBank/DDBJ whole genome shotgun (WGS) entry which is preliminary data.</text>
</comment>
<dbReference type="InterPro" id="IPR009366">
    <property type="entry name" value="Protein_Veg"/>
</dbReference>
<dbReference type="GO" id="GO:0006355">
    <property type="term" value="P:regulation of DNA-templated transcription"/>
    <property type="evidence" value="ECO:0007669"/>
    <property type="project" value="InterPro"/>
</dbReference>
<dbReference type="Proteomes" id="UP000327148">
    <property type="component" value="Unassembled WGS sequence"/>
</dbReference>
<dbReference type="EMBL" id="VYWO01000001">
    <property type="protein sequence ID" value="KAA9302314.1"/>
    <property type="molecule type" value="Genomic_DNA"/>
</dbReference>
<dbReference type="PIRSF" id="PIRSF037257">
    <property type="entry name" value="DUF1021"/>
    <property type="match status" value="1"/>
</dbReference>
<dbReference type="Gene3D" id="2.30.30.100">
    <property type="match status" value="1"/>
</dbReference>
<evidence type="ECO:0008006" key="3">
    <source>
        <dbReference type="Google" id="ProtNLM"/>
    </source>
</evidence>
<dbReference type="PANTHER" id="PTHR40026:SF1">
    <property type="entry name" value="PROTEIN VEG"/>
    <property type="match status" value="1"/>
</dbReference>
<sequence>MSGNLAAIKAALDEKLGRRIQVTQQTGRKRITVRQGILSDTFPAVFVVELDQDQNQFERVCYSYTDVLTESVEIEFNN</sequence>
<evidence type="ECO:0000313" key="2">
    <source>
        <dbReference type="Proteomes" id="UP000327148"/>
    </source>
</evidence>
<dbReference type="STRING" id="119206.AWM72_02735"/>